<feature type="transmembrane region" description="Helical" evidence="1">
    <location>
        <begin position="265"/>
        <end position="288"/>
    </location>
</feature>
<feature type="transmembrane region" description="Helical" evidence="1">
    <location>
        <begin position="360"/>
        <end position="379"/>
    </location>
</feature>
<keyword evidence="1" id="KW-0812">Transmembrane</keyword>
<evidence type="ECO:0000313" key="3">
    <source>
        <dbReference type="Proteomes" id="UP001501020"/>
    </source>
</evidence>
<comment type="caution">
    <text evidence="2">The sequence shown here is derived from an EMBL/GenBank/DDBJ whole genome shotgun (WGS) entry which is preliminary data.</text>
</comment>
<keyword evidence="1" id="KW-0472">Membrane</keyword>
<evidence type="ECO:0008006" key="4">
    <source>
        <dbReference type="Google" id="ProtNLM"/>
    </source>
</evidence>
<sequence length="399" mass="42279">MAIGVDAAVVLSTAVSLAFVPRLVRNGNAGGSAGRVWARPEVFLALVVALVYLNQVLFTVYILRVHGGDTSFIARYVPEGWFAMADGSSMRSLAAHFPHPGLLAPCLLRVPASLELPFGLLSFVTVLRWLDRGLYRRVATSWMLWAASLSYTFSFCAVEWNLHTPYTVDDIVIRVCTGLVTPLLIQWLARQDTDAPTVSSFPQMLLFAISVWALGQLVLTVYDTALLYNLGHLGGRLPGATVTAVILVAARWGATRLPQGGGSGLALTSIGTGLRWALALFFVPALAVRYGVNFGTPIVSAVAGLLICAAGAVYALREGLSGAGTRRTVLWAVQIALALLTGGAAGVAAVLLVTDTYYEAGVLRAAALCFAVAVAVCALTDRWIDRRRAAPPETVAPGV</sequence>
<keyword evidence="3" id="KW-1185">Reference proteome</keyword>
<dbReference type="EMBL" id="BAAAMR010000025">
    <property type="protein sequence ID" value="GAA2137619.1"/>
    <property type="molecule type" value="Genomic_DNA"/>
</dbReference>
<evidence type="ECO:0000313" key="2">
    <source>
        <dbReference type="EMBL" id="GAA2137619.1"/>
    </source>
</evidence>
<feature type="transmembrane region" description="Helical" evidence="1">
    <location>
        <begin position="142"/>
        <end position="160"/>
    </location>
</feature>
<feature type="transmembrane region" description="Helical" evidence="1">
    <location>
        <begin position="294"/>
        <end position="316"/>
    </location>
</feature>
<protein>
    <recommendedName>
        <fullName evidence="4">YfhO family protein</fullName>
    </recommendedName>
</protein>
<reference evidence="3" key="1">
    <citation type="journal article" date="2019" name="Int. J. Syst. Evol. Microbiol.">
        <title>The Global Catalogue of Microorganisms (GCM) 10K type strain sequencing project: providing services to taxonomists for standard genome sequencing and annotation.</title>
        <authorList>
            <consortium name="The Broad Institute Genomics Platform"/>
            <consortium name="The Broad Institute Genome Sequencing Center for Infectious Disease"/>
            <person name="Wu L."/>
            <person name="Ma J."/>
        </authorList>
    </citation>
    <scope>NUCLEOTIDE SEQUENCE [LARGE SCALE GENOMIC DNA]</scope>
    <source>
        <strain evidence="3">JCM 13850</strain>
    </source>
</reference>
<feature type="transmembrane region" description="Helical" evidence="1">
    <location>
        <begin position="201"/>
        <end position="222"/>
    </location>
</feature>
<evidence type="ECO:0000256" key="1">
    <source>
        <dbReference type="SAM" id="Phobius"/>
    </source>
</evidence>
<feature type="transmembrane region" description="Helical" evidence="1">
    <location>
        <begin position="328"/>
        <end position="354"/>
    </location>
</feature>
<gene>
    <name evidence="2" type="ORF">GCM10009727_32980</name>
</gene>
<organism evidence="2 3">
    <name type="scientific">Actinomadura napierensis</name>
    <dbReference type="NCBI Taxonomy" id="267854"/>
    <lineage>
        <taxon>Bacteria</taxon>
        <taxon>Bacillati</taxon>
        <taxon>Actinomycetota</taxon>
        <taxon>Actinomycetes</taxon>
        <taxon>Streptosporangiales</taxon>
        <taxon>Thermomonosporaceae</taxon>
        <taxon>Actinomadura</taxon>
    </lineage>
</organism>
<keyword evidence="1" id="KW-1133">Transmembrane helix</keyword>
<accession>A0ABP5KUQ3</accession>
<proteinExistence type="predicted"/>
<feature type="transmembrane region" description="Helical" evidence="1">
    <location>
        <begin position="234"/>
        <end position="253"/>
    </location>
</feature>
<name>A0ABP5KUQ3_9ACTN</name>
<dbReference type="Proteomes" id="UP001501020">
    <property type="component" value="Unassembled WGS sequence"/>
</dbReference>
<feature type="transmembrane region" description="Helical" evidence="1">
    <location>
        <begin position="42"/>
        <end position="63"/>
    </location>
</feature>
<feature type="transmembrane region" description="Helical" evidence="1">
    <location>
        <begin position="172"/>
        <end position="189"/>
    </location>
</feature>